<dbReference type="InterPro" id="IPR013083">
    <property type="entry name" value="Znf_RING/FYVE/PHD"/>
</dbReference>
<dbReference type="AlphaFoldDB" id="A0A9P6WR50"/>
<evidence type="ECO:0000313" key="11">
    <source>
        <dbReference type="EMBL" id="KAG0690578.1"/>
    </source>
</evidence>
<dbReference type="Proteomes" id="UP000697127">
    <property type="component" value="Unassembled WGS sequence"/>
</dbReference>
<dbReference type="GO" id="GO:0005634">
    <property type="term" value="C:nucleus"/>
    <property type="evidence" value="ECO:0007669"/>
    <property type="project" value="UniProtKB-SubCell"/>
</dbReference>
<dbReference type="PROSITE" id="PS01359">
    <property type="entry name" value="ZF_PHD_1"/>
    <property type="match status" value="1"/>
</dbReference>
<dbReference type="SUPFAM" id="SSF57903">
    <property type="entry name" value="FYVE/PHD zinc finger"/>
    <property type="match status" value="1"/>
</dbReference>
<protein>
    <submittedName>
        <fullName evidence="11">NuA3 HAT complex component nto1</fullName>
    </submittedName>
</protein>
<dbReference type="SMART" id="SM00249">
    <property type="entry name" value="PHD"/>
    <property type="match status" value="2"/>
</dbReference>
<feature type="domain" description="PHD-type" evidence="9">
    <location>
        <begin position="243"/>
        <end position="293"/>
    </location>
</feature>
<dbReference type="InterPro" id="IPR034732">
    <property type="entry name" value="EPHD"/>
</dbReference>
<comment type="caution">
    <text evidence="11">The sequence shown here is derived from an EMBL/GenBank/DDBJ whole genome shotgun (WGS) entry which is preliminary data.</text>
</comment>
<dbReference type="Gene3D" id="3.30.40.10">
    <property type="entry name" value="Zinc/RING finger domain, C3HC4 (zinc finger)"/>
    <property type="match status" value="2"/>
</dbReference>
<name>A0A9P6WR50_9ASCO</name>
<dbReference type="EMBL" id="PUHW01000026">
    <property type="protein sequence ID" value="KAG0690578.1"/>
    <property type="molecule type" value="Genomic_DNA"/>
</dbReference>
<feature type="region of interest" description="Disordered" evidence="8">
    <location>
        <begin position="1"/>
        <end position="30"/>
    </location>
</feature>
<evidence type="ECO:0000313" key="12">
    <source>
        <dbReference type="Proteomes" id="UP000697127"/>
    </source>
</evidence>
<keyword evidence="5" id="KW-0862">Zinc</keyword>
<dbReference type="OrthoDB" id="20839at2759"/>
<dbReference type="InterPro" id="IPR019787">
    <property type="entry name" value="Znf_PHD-finger"/>
</dbReference>
<comment type="subcellular location">
    <subcellularLocation>
        <location evidence="1">Nucleus</location>
    </subcellularLocation>
</comment>
<evidence type="ECO:0000259" key="9">
    <source>
        <dbReference type="PROSITE" id="PS50016"/>
    </source>
</evidence>
<evidence type="ECO:0000256" key="1">
    <source>
        <dbReference type="ARBA" id="ARBA00004123"/>
    </source>
</evidence>
<evidence type="ECO:0000256" key="4">
    <source>
        <dbReference type="ARBA" id="ARBA00022771"/>
    </source>
</evidence>
<dbReference type="InterPro" id="IPR050701">
    <property type="entry name" value="Histone_Mod_Regulator"/>
</dbReference>
<keyword evidence="3" id="KW-0677">Repeat</keyword>
<dbReference type="InterPro" id="IPR019542">
    <property type="entry name" value="Enhancer_polycomb-like_N"/>
</dbReference>
<dbReference type="PROSITE" id="PS50016">
    <property type="entry name" value="ZF_PHD_2"/>
    <property type="match status" value="1"/>
</dbReference>
<evidence type="ECO:0000256" key="6">
    <source>
        <dbReference type="ARBA" id="ARBA00023242"/>
    </source>
</evidence>
<dbReference type="GO" id="GO:0006357">
    <property type="term" value="P:regulation of transcription by RNA polymerase II"/>
    <property type="evidence" value="ECO:0007669"/>
    <property type="project" value="TreeGrafter"/>
</dbReference>
<dbReference type="Pfam" id="PF13831">
    <property type="entry name" value="PHD_2"/>
    <property type="match status" value="1"/>
</dbReference>
<dbReference type="PROSITE" id="PS51805">
    <property type="entry name" value="EPHD"/>
    <property type="match status" value="1"/>
</dbReference>
<proteinExistence type="predicted"/>
<dbReference type="InterPro" id="IPR011011">
    <property type="entry name" value="Znf_FYVE_PHD"/>
</dbReference>
<evidence type="ECO:0000259" key="10">
    <source>
        <dbReference type="PROSITE" id="PS51805"/>
    </source>
</evidence>
<evidence type="ECO:0000256" key="7">
    <source>
        <dbReference type="PROSITE-ProRule" id="PRU00146"/>
    </source>
</evidence>
<sequence>MSSSAAQPESSLDLPPNLTSEDYFELQNPREETPYTEYYKELDPEEPISLFTFTNGEIYRSIDENTTGLEKYTERQSRVDKVRKSRVKIPSFRKISNSEWNIPNSISTPHFNSALVLEKLGFNNLNYDKTKELELPLVYFRPDLNKDALIRGKLPYYSKTFQTHYDMDETDLLFLNWINKISKEIISMEQFEIIISFFEIKIHQIERLLPPTIKDRSTIDQQQQQNAFLYGSDDGTGFEHQDEQACAICDSSECDNTNSIIFCDGCDIAVHQDCYGVSFIPEGPWLCRRCLIARNSVEKCIFCPSITGAFKQTDGGDWAHVLCALWTPVLYFANPIYMEPIEGIENIPKSRWKLICYICKQKEGVCIQCSKPSCFAAYHVTCAKRAGIYMKMKKDIKTAINDNSCLVSFCDKHTPIEWGMQHDVKKGIDKTRLYFHDRNNHTIDEINDADMTMVTESELKELQYQQSEKFKWRLNQNNYVIPSIIIDELIKFHTDHKLPDITKVTLNQIAKYYTLKRQHMGKPLIKRPDIFSHASLPEHELESRIETVKYFSEDVNKLKDISKLIVKKSKLTKTLIEDKLDTANMIYRPKKWVMTNLISFFQLRSNSKSEISFPKYAVKPTIFQIIENCNLGKYPDLEQLINDIEKFSDWICALNLNINSPMSETQKLFRSWSRYKKQRYQAAREYINIIDNQWNKIKDEFIMHDSLEIEINKPEEYNHTNEDIDNSNIEQKDNIVGGKKYRRKRPKTILGIDVSEFLLQEESSNGVNNIPGRHLRKRKVDEESTDAGGALKARLDKVKLRSNVQNLRKKRVTRKK</sequence>
<reference evidence="11" key="1">
    <citation type="submission" date="2020-11" db="EMBL/GenBank/DDBJ databases">
        <title>Kefir isolates.</title>
        <authorList>
            <person name="Marcisauskas S."/>
            <person name="Kim Y."/>
            <person name="Blasche S."/>
        </authorList>
    </citation>
    <scope>NUCLEOTIDE SEQUENCE</scope>
    <source>
        <strain evidence="11">Olga-1</strain>
    </source>
</reference>
<dbReference type="Pfam" id="PF10513">
    <property type="entry name" value="EPL1"/>
    <property type="match status" value="1"/>
</dbReference>
<dbReference type="FunFam" id="3.30.40.10:FF:000007">
    <property type="entry name" value="Bromodomain containing 1, isoform CRA_b"/>
    <property type="match status" value="1"/>
</dbReference>
<keyword evidence="4 7" id="KW-0863">Zinc-finger</keyword>
<keyword evidence="12" id="KW-1185">Reference proteome</keyword>
<gene>
    <name evidence="11" type="primary">NTO1</name>
    <name evidence="11" type="ORF">C6P40_002329</name>
</gene>
<dbReference type="InterPro" id="IPR001965">
    <property type="entry name" value="Znf_PHD"/>
</dbReference>
<dbReference type="GO" id="GO:0008270">
    <property type="term" value="F:zinc ion binding"/>
    <property type="evidence" value="ECO:0007669"/>
    <property type="project" value="UniProtKB-KW"/>
</dbReference>
<feature type="domain" description="PHD-type" evidence="10">
    <location>
        <begin position="297"/>
        <end position="414"/>
    </location>
</feature>
<keyword evidence="2" id="KW-0479">Metal-binding</keyword>
<evidence type="ECO:0000256" key="2">
    <source>
        <dbReference type="ARBA" id="ARBA00022723"/>
    </source>
</evidence>
<evidence type="ECO:0000256" key="5">
    <source>
        <dbReference type="ARBA" id="ARBA00022833"/>
    </source>
</evidence>
<dbReference type="CDD" id="cd15492">
    <property type="entry name" value="PHD_BRPF_JADE_like"/>
    <property type="match status" value="1"/>
</dbReference>
<dbReference type="PANTHER" id="PTHR13793:SF107">
    <property type="entry name" value="BROMODOMAIN-CONTAINING PROTEIN HOMOLOG"/>
    <property type="match status" value="1"/>
</dbReference>
<dbReference type="InterPro" id="IPR019786">
    <property type="entry name" value="Zinc_finger_PHD-type_CS"/>
</dbReference>
<keyword evidence="6" id="KW-0539">Nucleus</keyword>
<dbReference type="PANTHER" id="PTHR13793">
    <property type="entry name" value="PHD FINGER PROTEINS"/>
    <property type="match status" value="1"/>
</dbReference>
<dbReference type="Pfam" id="PF13832">
    <property type="entry name" value="zf-HC5HC2H_2"/>
    <property type="match status" value="1"/>
</dbReference>
<evidence type="ECO:0000256" key="8">
    <source>
        <dbReference type="SAM" id="MobiDB-lite"/>
    </source>
</evidence>
<evidence type="ECO:0000256" key="3">
    <source>
        <dbReference type="ARBA" id="ARBA00022737"/>
    </source>
</evidence>
<feature type="compositionally biased region" description="Polar residues" evidence="8">
    <location>
        <begin position="1"/>
        <end position="10"/>
    </location>
</feature>
<organism evidence="11 12">
    <name type="scientific">Pichia californica</name>
    <dbReference type="NCBI Taxonomy" id="460514"/>
    <lineage>
        <taxon>Eukaryota</taxon>
        <taxon>Fungi</taxon>
        <taxon>Dikarya</taxon>
        <taxon>Ascomycota</taxon>
        <taxon>Saccharomycotina</taxon>
        <taxon>Pichiomycetes</taxon>
        <taxon>Pichiales</taxon>
        <taxon>Pichiaceae</taxon>
        <taxon>Pichia</taxon>
    </lineage>
</organism>
<accession>A0A9P6WR50</accession>